<dbReference type="InterPro" id="IPR023797">
    <property type="entry name" value="RNA3'_phos_cyclase_dom"/>
</dbReference>
<dbReference type="Pfam" id="PF01137">
    <property type="entry name" value="RTC"/>
    <property type="match status" value="2"/>
</dbReference>
<organism evidence="4 5">
    <name type="scientific">Apatococcus lobatus</name>
    <dbReference type="NCBI Taxonomy" id="904363"/>
    <lineage>
        <taxon>Eukaryota</taxon>
        <taxon>Viridiplantae</taxon>
        <taxon>Chlorophyta</taxon>
        <taxon>core chlorophytes</taxon>
        <taxon>Trebouxiophyceae</taxon>
        <taxon>Chlorellales</taxon>
        <taxon>Chlorellaceae</taxon>
        <taxon>Apatococcus</taxon>
    </lineage>
</organism>
<proteinExistence type="predicted"/>
<dbReference type="PANTHER" id="PTHR11096:SF0">
    <property type="entry name" value="RNA 3'-TERMINAL PHOSPHATE CYCLASE"/>
    <property type="match status" value="1"/>
</dbReference>
<evidence type="ECO:0000256" key="1">
    <source>
        <dbReference type="SAM" id="MobiDB-lite"/>
    </source>
</evidence>
<dbReference type="Pfam" id="PF05189">
    <property type="entry name" value="RTC_insert"/>
    <property type="match status" value="1"/>
</dbReference>
<name>A0AAW1S1W0_9CHLO</name>
<feature type="compositionally biased region" description="Low complexity" evidence="1">
    <location>
        <begin position="181"/>
        <end position="197"/>
    </location>
</feature>
<dbReference type="InterPro" id="IPR013792">
    <property type="entry name" value="RNA3'P_cycl/enolpyr_Trfase_a/b"/>
</dbReference>
<protein>
    <recommendedName>
        <fullName evidence="6">RNA 3'-terminal-phosphate cyclase (ATP)</fullName>
    </recommendedName>
</protein>
<comment type="caution">
    <text evidence="4">The sequence shown here is derived from an EMBL/GenBank/DDBJ whole genome shotgun (WGS) entry which is preliminary data.</text>
</comment>
<accession>A0AAW1S1W0</accession>
<dbReference type="GO" id="GO:0005634">
    <property type="term" value="C:nucleus"/>
    <property type="evidence" value="ECO:0007669"/>
    <property type="project" value="TreeGrafter"/>
</dbReference>
<dbReference type="SUPFAM" id="SSF52913">
    <property type="entry name" value="RNA 3'-terminal phosphate cyclase, RPTC, insert domain"/>
    <property type="match status" value="1"/>
</dbReference>
<dbReference type="Proteomes" id="UP001438707">
    <property type="component" value="Unassembled WGS sequence"/>
</dbReference>
<dbReference type="GO" id="GO:0003963">
    <property type="term" value="F:RNA-3'-phosphate cyclase activity"/>
    <property type="evidence" value="ECO:0007669"/>
    <property type="project" value="TreeGrafter"/>
</dbReference>
<evidence type="ECO:0000259" key="2">
    <source>
        <dbReference type="Pfam" id="PF01137"/>
    </source>
</evidence>
<dbReference type="InterPro" id="IPR037136">
    <property type="entry name" value="RNA3'_phos_cyclase_dom_sf"/>
</dbReference>
<dbReference type="Gene3D" id="3.65.10.20">
    <property type="entry name" value="RNA 3'-terminal phosphate cyclase domain"/>
    <property type="match status" value="2"/>
</dbReference>
<dbReference type="InterPro" id="IPR013791">
    <property type="entry name" value="RNA3'-term_phos_cycl_insert"/>
</dbReference>
<dbReference type="EMBL" id="JALJOS010000004">
    <property type="protein sequence ID" value="KAK9839949.1"/>
    <property type="molecule type" value="Genomic_DNA"/>
</dbReference>
<feature type="region of interest" description="Disordered" evidence="1">
    <location>
        <begin position="181"/>
        <end position="252"/>
    </location>
</feature>
<evidence type="ECO:0008006" key="6">
    <source>
        <dbReference type="Google" id="ProtNLM"/>
    </source>
</evidence>
<keyword evidence="5" id="KW-1185">Reference proteome</keyword>
<dbReference type="InterPro" id="IPR036553">
    <property type="entry name" value="RPTC_insert"/>
</dbReference>
<evidence type="ECO:0000313" key="5">
    <source>
        <dbReference type="Proteomes" id="UP001438707"/>
    </source>
</evidence>
<feature type="domain" description="RNA 3'-terminal phosphate cyclase insert" evidence="3">
    <location>
        <begin position="344"/>
        <end position="443"/>
    </location>
</feature>
<dbReference type="PANTHER" id="PTHR11096">
    <property type="entry name" value="RNA 3' TERMINAL PHOSPHATE CYCLASE"/>
    <property type="match status" value="1"/>
</dbReference>
<reference evidence="4 5" key="1">
    <citation type="journal article" date="2024" name="Nat. Commun.">
        <title>Phylogenomics reveals the evolutionary origins of lichenization in chlorophyte algae.</title>
        <authorList>
            <person name="Puginier C."/>
            <person name="Libourel C."/>
            <person name="Otte J."/>
            <person name="Skaloud P."/>
            <person name="Haon M."/>
            <person name="Grisel S."/>
            <person name="Petersen M."/>
            <person name="Berrin J.G."/>
            <person name="Delaux P.M."/>
            <person name="Dal Grande F."/>
            <person name="Keller J."/>
        </authorList>
    </citation>
    <scope>NUCLEOTIDE SEQUENCE [LARGE SCALE GENOMIC DNA]</scope>
    <source>
        <strain evidence="4 5">SAG 2145</strain>
    </source>
</reference>
<evidence type="ECO:0000313" key="4">
    <source>
        <dbReference type="EMBL" id="KAK9839949.1"/>
    </source>
</evidence>
<dbReference type="InterPro" id="IPR000228">
    <property type="entry name" value="RNA3'_term_phos_cyc"/>
</dbReference>
<sequence>MQTLTAKAAGTGFLRQPLVVPSVLVQRRWSFRLGAKRDRTMTKGGKRKGREDQKAPPPEQPLPGDCLTVDGSMLEGGGQILRNAAALAAITGARLKVLDIRAGRKNPGLRPQHLAGLQLVRDCCQGELLGGAVNSKAMALLPGSIQGGSYLADTGTAGSCSLLAQAALPCLLMGRAVSSAHQQQPAPPAAAHASISRISRHPPQSQNSGPPSAEHNAQPAHQQQNLHACQEAAGRHVAPDSRERAQQALGAGSGVSNFDGAAASGPAAGPVWMLELRGGTDASMAPPVGYLQQVVLPSLAQHFGVNAQLKLLRRGFYPRGGGHAELSGSCLAPGSCLPAVQLVEQGNLTGVTISAFTAGKLPGTIADRMLATAENWVRKAVGKDVPVHCQSTQETAGGAMGDGAGLLIVGQTDTGLLLGGTGIGERGKPSEAVAEEAAETFCNAVTTGACVDEWLEDQLIIFMALATGRSRMRCQQPTLHTRTAMVVAEQLTSAKFTVTQEKPSLWMVECQGAAVPAGQQR</sequence>
<feature type="region of interest" description="Disordered" evidence="1">
    <location>
        <begin position="35"/>
        <end position="63"/>
    </location>
</feature>
<dbReference type="AlphaFoldDB" id="A0AAW1S1W0"/>
<gene>
    <name evidence="4" type="ORF">WJX74_001019</name>
</gene>
<dbReference type="GO" id="GO:0006396">
    <property type="term" value="P:RNA processing"/>
    <property type="evidence" value="ECO:0007669"/>
    <property type="project" value="InterPro"/>
</dbReference>
<feature type="domain" description="RNA 3'-terminal phosphate cyclase" evidence="2">
    <location>
        <begin position="74"/>
        <end position="177"/>
    </location>
</feature>
<evidence type="ECO:0000259" key="3">
    <source>
        <dbReference type="Pfam" id="PF05189"/>
    </source>
</evidence>
<feature type="compositionally biased region" description="Basic and acidic residues" evidence="1">
    <location>
        <begin position="233"/>
        <end position="245"/>
    </location>
</feature>
<dbReference type="SUPFAM" id="SSF55205">
    <property type="entry name" value="EPT/RTPC-like"/>
    <property type="match status" value="3"/>
</dbReference>
<feature type="domain" description="RNA 3'-terminal phosphate cyclase" evidence="2">
    <location>
        <begin position="272"/>
        <end position="498"/>
    </location>
</feature>